<gene>
    <name evidence="2" type="ORF">CCAM_LOCUS41018</name>
</gene>
<keyword evidence="3" id="KW-1185">Reference proteome</keyword>
<name>A0A484NDD8_9ASTE</name>
<feature type="compositionally biased region" description="Polar residues" evidence="1">
    <location>
        <begin position="38"/>
        <end position="48"/>
    </location>
</feature>
<evidence type="ECO:0000313" key="3">
    <source>
        <dbReference type="Proteomes" id="UP000595140"/>
    </source>
</evidence>
<sequence>MIVATTATTTPDGELDSGAVKSFSEIETLQNPAPPTVPANSSDSSPARTTDRFLRRSQLLRQLPAVAVTDFSGDFQSMAVRFGE</sequence>
<accession>A0A484NDD8</accession>
<evidence type="ECO:0000313" key="2">
    <source>
        <dbReference type="EMBL" id="VFQ99242.1"/>
    </source>
</evidence>
<organism evidence="2 3">
    <name type="scientific">Cuscuta campestris</name>
    <dbReference type="NCBI Taxonomy" id="132261"/>
    <lineage>
        <taxon>Eukaryota</taxon>
        <taxon>Viridiplantae</taxon>
        <taxon>Streptophyta</taxon>
        <taxon>Embryophyta</taxon>
        <taxon>Tracheophyta</taxon>
        <taxon>Spermatophyta</taxon>
        <taxon>Magnoliopsida</taxon>
        <taxon>eudicotyledons</taxon>
        <taxon>Gunneridae</taxon>
        <taxon>Pentapetalae</taxon>
        <taxon>asterids</taxon>
        <taxon>lamiids</taxon>
        <taxon>Solanales</taxon>
        <taxon>Convolvulaceae</taxon>
        <taxon>Cuscuteae</taxon>
        <taxon>Cuscuta</taxon>
        <taxon>Cuscuta subgen. Grammica</taxon>
        <taxon>Cuscuta sect. Cleistogrammica</taxon>
    </lineage>
</organism>
<reference evidence="2 3" key="1">
    <citation type="submission" date="2018-04" db="EMBL/GenBank/DDBJ databases">
        <authorList>
            <person name="Vogel A."/>
        </authorList>
    </citation>
    <scope>NUCLEOTIDE SEQUENCE [LARGE SCALE GENOMIC DNA]</scope>
</reference>
<protein>
    <submittedName>
        <fullName evidence="2">Uncharacterized protein</fullName>
    </submittedName>
</protein>
<dbReference type="AlphaFoldDB" id="A0A484NDD8"/>
<dbReference type="Proteomes" id="UP000595140">
    <property type="component" value="Unassembled WGS sequence"/>
</dbReference>
<dbReference type="EMBL" id="OOIL02006652">
    <property type="protein sequence ID" value="VFQ99242.1"/>
    <property type="molecule type" value="Genomic_DNA"/>
</dbReference>
<evidence type="ECO:0000256" key="1">
    <source>
        <dbReference type="SAM" id="MobiDB-lite"/>
    </source>
</evidence>
<proteinExistence type="predicted"/>
<feature type="region of interest" description="Disordered" evidence="1">
    <location>
        <begin position="29"/>
        <end position="49"/>
    </location>
</feature>